<dbReference type="PANTHER" id="PTHR43104">
    <property type="entry name" value="L-2-HYDROXYGLUTARATE DEHYDROGENASE, MITOCHONDRIAL"/>
    <property type="match status" value="1"/>
</dbReference>
<dbReference type="Gene3D" id="3.50.50.60">
    <property type="entry name" value="FAD/NAD(P)-binding domain"/>
    <property type="match status" value="1"/>
</dbReference>
<name>A0A1D2QP34_9GAMM</name>
<protein>
    <submittedName>
        <fullName evidence="7">Hydroxyglutarate oxidase</fullName>
    </submittedName>
</protein>
<dbReference type="Proteomes" id="UP000242502">
    <property type="component" value="Unassembled WGS sequence"/>
</dbReference>
<dbReference type="AlphaFoldDB" id="A0A1D2QP34"/>
<dbReference type="InterPro" id="IPR036188">
    <property type="entry name" value="FAD/NAD-bd_sf"/>
</dbReference>
<dbReference type="EMBL" id="MDLC01000032">
    <property type="protein sequence ID" value="ODS23310.1"/>
    <property type="molecule type" value="Genomic_DNA"/>
</dbReference>
<dbReference type="GO" id="GO:0047545">
    <property type="term" value="F:(S)-2-hydroxyglutarate dehydrogenase activity"/>
    <property type="evidence" value="ECO:0007669"/>
    <property type="project" value="TreeGrafter"/>
</dbReference>
<gene>
    <name evidence="7" type="ORF">AB835_09510</name>
</gene>
<evidence type="ECO:0000259" key="6">
    <source>
        <dbReference type="Pfam" id="PF01266"/>
    </source>
</evidence>
<dbReference type="Pfam" id="PF01266">
    <property type="entry name" value="DAO"/>
    <property type="match status" value="1"/>
</dbReference>
<evidence type="ECO:0000256" key="4">
    <source>
        <dbReference type="ARBA" id="ARBA00023002"/>
    </source>
</evidence>
<keyword evidence="2" id="KW-0285">Flavoprotein</keyword>
<dbReference type="InterPro" id="IPR006076">
    <property type="entry name" value="FAD-dep_OxRdtase"/>
</dbReference>
<keyword evidence="3" id="KW-0274">FAD</keyword>
<comment type="cofactor">
    <cofactor evidence="1">
        <name>FAD</name>
        <dbReference type="ChEBI" id="CHEBI:57692"/>
    </cofactor>
</comment>
<dbReference type="Gene3D" id="3.30.9.10">
    <property type="entry name" value="D-Amino Acid Oxidase, subunit A, domain 2"/>
    <property type="match status" value="1"/>
</dbReference>
<dbReference type="NCBIfam" id="NF008726">
    <property type="entry name" value="PRK11728.1"/>
    <property type="match status" value="1"/>
</dbReference>
<keyword evidence="4" id="KW-0560">Oxidoreductase</keyword>
<comment type="similarity">
    <text evidence="5">Belongs to the L2HGDH family.</text>
</comment>
<accession>A0A1D2QP34</accession>
<proteinExistence type="inferred from homology"/>
<sequence>MYDYVIIGGGIVGLSTAWQLQQRLPEKKILLIEKENEFAKHQTGHNSGVIHSGVYYTPGSLKAQFCKAGVEATINFCKDNNIAFDQCGKLLVATNALEVERMHILHQRCLDNAVDVELLSQAKLSEREPNIVGLGAIYVKDTGIVDYQQVCIAMARRFREAGGETRLSTEAYGLNETSDKITIQVKTANNTDTICTRFLITCSGLMADRTTRMLGIETDFQIIPFRGEYFQLPQKHNHIVNHLIYPIPDPELPFLGVHLTRMIDGSVTVGPNAVQGWKREGYGKINISIKDIWQMITFAGFWKVLSTHFKTGLIETKNSWWKPGYLKLVKKYCPQLTLQDLQPYPAGIRAQAVLKDGTLAHDFLFAESQRSLHVCNAPSPAATSAIPIGNYICDKITKQNDSSVDCD</sequence>
<evidence type="ECO:0000313" key="8">
    <source>
        <dbReference type="Proteomes" id="UP000242502"/>
    </source>
</evidence>
<feature type="domain" description="FAD dependent oxidoreductase" evidence="6">
    <location>
        <begin position="3"/>
        <end position="394"/>
    </location>
</feature>
<comment type="caution">
    <text evidence="7">The sequence shown here is derived from an EMBL/GenBank/DDBJ whole genome shotgun (WGS) entry which is preliminary data.</text>
</comment>
<organism evidence="7 8">
    <name type="scientific">Candidatus Endobugula sertula</name>
    <name type="common">Bugula neritina bacterial symbiont</name>
    <dbReference type="NCBI Taxonomy" id="62101"/>
    <lineage>
        <taxon>Bacteria</taxon>
        <taxon>Pseudomonadati</taxon>
        <taxon>Pseudomonadota</taxon>
        <taxon>Gammaproteobacteria</taxon>
        <taxon>Cellvibrionales</taxon>
        <taxon>Cellvibrionaceae</taxon>
        <taxon>Candidatus Endobugula</taxon>
    </lineage>
</organism>
<evidence type="ECO:0000256" key="5">
    <source>
        <dbReference type="ARBA" id="ARBA00037941"/>
    </source>
</evidence>
<evidence type="ECO:0000313" key="7">
    <source>
        <dbReference type="EMBL" id="ODS23310.1"/>
    </source>
</evidence>
<evidence type="ECO:0000256" key="3">
    <source>
        <dbReference type="ARBA" id="ARBA00022827"/>
    </source>
</evidence>
<dbReference type="GO" id="GO:0005737">
    <property type="term" value="C:cytoplasm"/>
    <property type="evidence" value="ECO:0007669"/>
    <property type="project" value="TreeGrafter"/>
</dbReference>
<dbReference type="SUPFAM" id="SSF51905">
    <property type="entry name" value="FAD/NAD(P)-binding domain"/>
    <property type="match status" value="1"/>
</dbReference>
<reference evidence="7 8" key="1">
    <citation type="journal article" date="2016" name="Appl. Environ. Microbiol.">
        <title>Lack of Overt Genome Reduction in the Bryostatin-Producing Bryozoan Symbiont "Candidatus Endobugula sertula".</title>
        <authorList>
            <person name="Miller I.J."/>
            <person name="Vanee N."/>
            <person name="Fong S.S."/>
            <person name="Lim-Fong G.E."/>
            <person name="Kwan J.C."/>
        </authorList>
    </citation>
    <scope>NUCLEOTIDE SEQUENCE [LARGE SCALE GENOMIC DNA]</scope>
    <source>
        <strain evidence="7">AB1-4</strain>
    </source>
</reference>
<dbReference type="STRING" id="62101.AB835_09510"/>
<evidence type="ECO:0000256" key="2">
    <source>
        <dbReference type="ARBA" id="ARBA00022630"/>
    </source>
</evidence>
<evidence type="ECO:0000256" key="1">
    <source>
        <dbReference type="ARBA" id="ARBA00001974"/>
    </source>
</evidence>
<dbReference type="PANTHER" id="PTHR43104:SF2">
    <property type="entry name" value="L-2-HYDROXYGLUTARATE DEHYDROGENASE, MITOCHONDRIAL"/>
    <property type="match status" value="1"/>
</dbReference>